<dbReference type="Pfam" id="PF02535">
    <property type="entry name" value="Zip"/>
    <property type="match status" value="1"/>
</dbReference>
<comment type="similarity">
    <text evidence="2">Belongs to the ZIP transporter (TC 2.A.5) family.</text>
</comment>
<organism evidence="7 8">
    <name type="scientific">Gnathostoma spinigerum</name>
    <dbReference type="NCBI Taxonomy" id="75299"/>
    <lineage>
        <taxon>Eukaryota</taxon>
        <taxon>Metazoa</taxon>
        <taxon>Ecdysozoa</taxon>
        <taxon>Nematoda</taxon>
        <taxon>Chromadorea</taxon>
        <taxon>Rhabditida</taxon>
        <taxon>Spirurina</taxon>
        <taxon>Gnathostomatomorpha</taxon>
        <taxon>Gnathostomatoidea</taxon>
        <taxon>Gnathostomatidae</taxon>
        <taxon>Gnathostoma</taxon>
    </lineage>
</organism>
<evidence type="ECO:0000256" key="1">
    <source>
        <dbReference type="ARBA" id="ARBA00004141"/>
    </source>
</evidence>
<feature type="transmembrane region" description="Helical" evidence="6">
    <location>
        <begin position="189"/>
        <end position="210"/>
    </location>
</feature>
<comment type="subcellular location">
    <subcellularLocation>
        <location evidence="1">Membrane</location>
        <topology evidence="1">Multi-pass membrane protein</topology>
    </subcellularLocation>
</comment>
<dbReference type="AlphaFoldDB" id="A0ABD6EEZ0"/>
<dbReference type="PANTHER" id="PTHR12191:SF37">
    <property type="entry name" value="ZINC TRANSPORTER FOI"/>
    <property type="match status" value="1"/>
</dbReference>
<evidence type="ECO:0000313" key="7">
    <source>
        <dbReference type="EMBL" id="MFH4975082.1"/>
    </source>
</evidence>
<feature type="transmembrane region" description="Helical" evidence="6">
    <location>
        <begin position="358"/>
        <end position="378"/>
    </location>
</feature>
<evidence type="ECO:0000256" key="6">
    <source>
        <dbReference type="SAM" id="Phobius"/>
    </source>
</evidence>
<dbReference type="InterPro" id="IPR050799">
    <property type="entry name" value="ZIP_Transporter"/>
</dbReference>
<evidence type="ECO:0000256" key="4">
    <source>
        <dbReference type="ARBA" id="ARBA00022989"/>
    </source>
</evidence>
<dbReference type="PANTHER" id="PTHR12191">
    <property type="entry name" value="SOLUTE CARRIER FAMILY 39"/>
    <property type="match status" value="1"/>
</dbReference>
<feature type="transmembrane region" description="Helical" evidence="6">
    <location>
        <begin position="329"/>
        <end position="352"/>
    </location>
</feature>
<feature type="transmembrane region" description="Helical" evidence="6">
    <location>
        <begin position="158"/>
        <end position="177"/>
    </location>
</feature>
<accession>A0ABD6EEZ0</accession>
<proteinExistence type="inferred from homology"/>
<keyword evidence="8" id="KW-1185">Reference proteome</keyword>
<reference evidence="7 8" key="1">
    <citation type="submission" date="2024-08" db="EMBL/GenBank/DDBJ databases">
        <title>Gnathostoma spinigerum genome.</title>
        <authorList>
            <person name="Gonzalez-Bertolin B."/>
            <person name="Monzon S."/>
            <person name="Zaballos A."/>
            <person name="Jimenez P."/>
            <person name="Dekumyoy P."/>
            <person name="Varona S."/>
            <person name="Cuesta I."/>
            <person name="Sumanam S."/>
            <person name="Adisakwattana P."/>
            <person name="Gasser R.B."/>
            <person name="Hernandez-Gonzalez A."/>
            <person name="Young N.D."/>
            <person name="Perteguer M.J."/>
        </authorList>
    </citation>
    <scope>NUCLEOTIDE SEQUENCE [LARGE SCALE GENOMIC DNA]</scope>
    <source>
        <strain evidence="7">AL3</strain>
        <tissue evidence="7">Liver</tissue>
    </source>
</reference>
<feature type="transmembrane region" description="Helical" evidence="6">
    <location>
        <begin position="399"/>
        <end position="417"/>
    </location>
</feature>
<keyword evidence="3 6" id="KW-0812">Transmembrane</keyword>
<protein>
    <recommendedName>
        <fullName evidence="9">Zinc transporter ZIP14</fullName>
    </recommendedName>
</protein>
<comment type="caution">
    <text evidence="7">The sequence shown here is derived from an EMBL/GenBank/DDBJ whole genome shotgun (WGS) entry which is preliminary data.</text>
</comment>
<name>A0ABD6EEZ0_9BILA</name>
<evidence type="ECO:0000256" key="3">
    <source>
        <dbReference type="ARBA" id="ARBA00022692"/>
    </source>
</evidence>
<evidence type="ECO:0000256" key="5">
    <source>
        <dbReference type="ARBA" id="ARBA00023136"/>
    </source>
</evidence>
<keyword evidence="4 6" id="KW-1133">Transmembrane helix</keyword>
<evidence type="ECO:0000313" key="8">
    <source>
        <dbReference type="Proteomes" id="UP001608902"/>
    </source>
</evidence>
<dbReference type="EMBL" id="JBGFUD010000706">
    <property type="protein sequence ID" value="MFH4975082.1"/>
    <property type="molecule type" value="Genomic_DNA"/>
</dbReference>
<dbReference type="GO" id="GO:0016020">
    <property type="term" value="C:membrane"/>
    <property type="evidence" value="ECO:0007669"/>
    <property type="project" value="UniProtKB-SubCell"/>
</dbReference>
<evidence type="ECO:0000256" key="2">
    <source>
        <dbReference type="ARBA" id="ARBA00006939"/>
    </source>
</evidence>
<feature type="transmembrane region" description="Helical" evidence="6">
    <location>
        <begin position="59"/>
        <end position="80"/>
    </location>
</feature>
<gene>
    <name evidence="7" type="ORF">AB6A40_001791</name>
</gene>
<dbReference type="InterPro" id="IPR003689">
    <property type="entry name" value="ZIP"/>
</dbReference>
<feature type="transmembrane region" description="Helical" evidence="6">
    <location>
        <begin position="125"/>
        <end position="146"/>
    </location>
</feature>
<keyword evidence="5 6" id="KW-0472">Membrane</keyword>
<dbReference type="Proteomes" id="UP001608902">
    <property type="component" value="Unassembled WGS sequence"/>
</dbReference>
<sequence length="425" mass="46484">MDQSEVIMFIYFEKLFLSRNSASSLMWTDNGLIMLSIVNEDYQKLVTTYYVYRGLRHQAVLSSSFLVSFEFSAMASFLDLINTTSPINGTRFCLDFLSGNAVLTNLSGAVLFANAPPETWKVWTFGLLTVTVISLCAAVGIILIPLLSPQMYDRSMTYFVALGVGSLSGCAVFHLIPEAFDLDEILPDYFHKSWMVIGGIYLFFLVDKILSIVQQLQERSAVNPGDERPPMTKQTFDDVEVVARSHSPVSLDRRVSTTSHKHISSIAWLVIFGDGLHNFIDGLSIGASFHSSIRAGLGVALAVICEELPHELGDCAILINSGMSLMKALFYNLASASTCYAGFVVGVCAGKIDDRSEGFILALAAGMFLYISLAGMLSEMNKKSEEKLKVSVKTGLGTMLMQFAGLATGILIMYVTGKYGDKIIV</sequence>
<evidence type="ECO:0008006" key="9">
    <source>
        <dbReference type="Google" id="ProtNLM"/>
    </source>
</evidence>